<dbReference type="AlphaFoldDB" id="A0A7N9C845"/>
<evidence type="ECO:0000313" key="2">
    <source>
        <dbReference type="Ensembl" id="ENSMFAP00000047431.1"/>
    </source>
</evidence>
<dbReference type="PANTHER" id="PTHR46254:SF7">
    <property type="entry name" value="PI4-KINASE N-TERMINAL DOMAIN-CONTAINING PROTEIN"/>
    <property type="match status" value="1"/>
</dbReference>
<dbReference type="Ensembl" id="ENSMFAT00000086807.1">
    <property type="protein sequence ID" value="ENSMFAP00000047431.1"/>
    <property type="gene ID" value="ENSMFAG00000064051.1"/>
</dbReference>
<reference evidence="2" key="3">
    <citation type="submission" date="2025-09" db="UniProtKB">
        <authorList>
            <consortium name="Ensembl"/>
        </authorList>
    </citation>
    <scope>IDENTIFICATION</scope>
</reference>
<dbReference type="PANTHER" id="PTHR46254">
    <property type="entry name" value="PROTEIN GVQW1-RELATED"/>
    <property type="match status" value="1"/>
</dbReference>
<reference evidence="2 3" key="1">
    <citation type="submission" date="2013-03" db="EMBL/GenBank/DDBJ databases">
        <authorList>
            <person name="Warren W."/>
            <person name="Wilson R.K."/>
        </authorList>
    </citation>
    <scope>NUCLEOTIDE SEQUENCE</scope>
</reference>
<dbReference type="GeneTree" id="ENSGT00940000165497"/>
<organism evidence="2 3">
    <name type="scientific">Macaca fascicularis</name>
    <name type="common">Crab-eating macaque</name>
    <name type="synonym">Cynomolgus monkey</name>
    <dbReference type="NCBI Taxonomy" id="9541"/>
    <lineage>
        <taxon>Eukaryota</taxon>
        <taxon>Metazoa</taxon>
        <taxon>Chordata</taxon>
        <taxon>Craniata</taxon>
        <taxon>Vertebrata</taxon>
        <taxon>Euteleostomi</taxon>
        <taxon>Mammalia</taxon>
        <taxon>Eutheria</taxon>
        <taxon>Euarchontoglires</taxon>
        <taxon>Primates</taxon>
        <taxon>Haplorrhini</taxon>
        <taxon>Catarrhini</taxon>
        <taxon>Cercopithecidae</taxon>
        <taxon>Cercopithecinae</taxon>
        <taxon>Macaca</taxon>
    </lineage>
</organism>
<sequence>METEVYPETQRNTDVQNDQVRLLPNETVGRGARSCPTTCFPGPDHGSLLGSRQRASVKTLLKTLFFFYFFYLFFFFETESRSVTQAGVQWPDLSSLQAPPPGFTPFSCLSLPSSWDYRRPPPCPASFFFVFFLVETGFHRVRQDGLDLLTL</sequence>
<keyword evidence="1" id="KW-0472">Membrane</keyword>
<accession>A0A7N9C845</accession>
<name>A0A7N9C845_MACFA</name>
<keyword evidence="3" id="KW-1185">Reference proteome</keyword>
<proteinExistence type="predicted"/>
<keyword evidence="1" id="KW-1133">Transmembrane helix</keyword>
<protein>
    <submittedName>
        <fullName evidence="2">Uncharacterized protein</fullName>
    </submittedName>
</protein>
<reference evidence="2" key="2">
    <citation type="submission" date="2025-08" db="UniProtKB">
        <authorList>
            <consortium name="Ensembl"/>
        </authorList>
    </citation>
    <scope>IDENTIFICATION</scope>
</reference>
<feature type="transmembrane region" description="Helical" evidence="1">
    <location>
        <begin position="59"/>
        <end position="76"/>
    </location>
</feature>
<evidence type="ECO:0000313" key="3">
    <source>
        <dbReference type="Proteomes" id="UP000233100"/>
    </source>
</evidence>
<dbReference type="Proteomes" id="UP000233100">
    <property type="component" value="Chromosome 1"/>
</dbReference>
<evidence type="ECO:0000256" key="1">
    <source>
        <dbReference type="SAM" id="Phobius"/>
    </source>
</evidence>
<keyword evidence="1" id="KW-0812">Transmembrane</keyword>